<evidence type="ECO:0000256" key="3">
    <source>
        <dbReference type="ARBA" id="ARBA00023002"/>
    </source>
</evidence>
<evidence type="ECO:0000256" key="1">
    <source>
        <dbReference type="ARBA" id="ARBA00007198"/>
    </source>
</evidence>
<dbReference type="InterPro" id="IPR006659">
    <property type="entry name" value="Arsenate_reductase"/>
</dbReference>
<sequence>MEKVTIYHNPKCSSSRNTLALLKHLGLEPEVVLYLQTPPNETELRTLLAQMQLSPRKLIRTNETVYKELNLENPNLTDDELINAMIEHPILINRPIVVSEQGAALGRPIEAVLSILNTPLTEPFVKENGDVIAP</sequence>
<dbReference type="InterPro" id="IPR006660">
    <property type="entry name" value="Arsenate_reductase-like"/>
</dbReference>
<dbReference type="NCBIfam" id="TIGR00014">
    <property type="entry name" value="arsC"/>
    <property type="match status" value="1"/>
</dbReference>
<proteinExistence type="inferred from homology"/>
<dbReference type="Proteomes" id="UP000295763">
    <property type="component" value="Unassembled WGS sequence"/>
</dbReference>
<protein>
    <recommendedName>
        <fullName evidence="5 7">Arsenate reductase</fullName>
        <ecNumber evidence="4 7">1.20.4.1</ecNumber>
    </recommendedName>
</protein>
<dbReference type="PANTHER" id="PTHR30041">
    <property type="entry name" value="ARSENATE REDUCTASE"/>
    <property type="match status" value="1"/>
</dbReference>
<dbReference type="OrthoDB" id="9790554at2"/>
<keyword evidence="2" id="KW-0059">Arsenical resistance</keyword>
<dbReference type="AlphaFoldDB" id="A0A4R2T2Z9"/>
<dbReference type="RefSeq" id="WP_131976208.1">
    <property type="nucleotide sequence ID" value="NZ_SLYB01000008.1"/>
</dbReference>
<dbReference type="GO" id="GO:0046685">
    <property type="term" value="P:response to arsenic-containing substance"/>
    <property type="evidence" value="ECO:0007669"/>
    <property type="project" value="UniProtKB-KW"/>
</dbReference>
<dbReference type="CDD" id="cd03034">
    <property type="entry name" value="ArsC_ArsC"/>
    <property type="match status" value="1"/>
</dbReference>
<dbReference type="EC" id="1.20.4.1" evidence="4 7"/>
<keyword evidence="9" id="KW-1185">Reference proteome</keyword>
<evidence type="ECO:0000256" key="2">
    <source>
        <dbReference type="ARBA" id="ARBA00022849"/>
    </source>
</evidence>
<dbReference type="Gene3D" id="3.40.30.10">
    <property type="entry name" value="Glutaredoxin"/>
    <property type="match status" value="1"/>
</dbReference>
<evidence type="ECO:0000256" key="7">
    <source>
        <dbReference type="RuleBase" id="RU362029"/>
    </source>
</evidence>
<dbReference type="PANTHER" id="PTHR30041:SF5">
    <property type="entry name" value="ARSENATE REDUCTASE-RELATED"/>
    <property type="match status" value="1"/>
</dbReference>
<evidence type="ECO:0000256" key="6">
    <source>
        <dbReference type="PROSITE-ProRule" id="PRU01282"/>
    </source>
</evidence>
<gene>
    <name evidence="8" type="ORF">EDC44_10898</name>
</gene>
<organism evidence="8 9">
    <name type="scientific">Cricetibacter osteomyelitidis</name>
    <dbReference type="NCBI Taxonomy" id="1521931"/>
    <lineage>
        <taxon>Bacteria</taxon>
        <taxon>Pseudomonadati</taxon>
        <taxon>Pseudomonadota</taxon>
        <taxon>Gammaproteobacteria</taxon>
        <taxon>Pasteurellales</taxon>
        <taxon>Pasteurellaceae</taxon>
        <taxon>Cricetibacter</taxon>
    </lineage>
</organism>
<dbReference type="EMBL" id="SLYB01000008">
    <property type="protein sequence ID" value="TCP95596.1"/>
    <property type="molecule type" value="Genomic_DNA"/>
</dbReference>
<comment type="caution">
    <text evidence="8">The sequence shown here is derived from an EMBL/GenBank/DDBJ whole genome shotgun (WGS) entry which is preliminary data.</text>
</comment>
<evidence type="ECO:0000256" key="4">
    <source>
        <dbReference type="ARBA" id="ARBA00038969"/>
    </source>
</evidence>
<evidence type="ECO:0000313" key="8">
    <source>
        <dbReference type="EMBL" id="TCP95596.1"/>
    </source>
</evidence>
<evidence type="ECO:0000313" key="9">
    <source>
        <dbReference type="Proteomes" id="UP000295763"/>
    </source>
</evidence>
<dbReference type="PROSITE" id="PS51353">
    <property type="entry name" value="ARSC"/>
    <property type="match status" value="1"/>
</dbReference>
<dbReference type="InterPro" id="IPR036249">
    <property type="entry name" value="Thioredoxin-like_sf"/>
</dbReference>
<evidence type="ECO:0000256" key="5">
    <source>
        <dbReference type="ARBA" id="ARBA00039879"/>
    </source>
</evidence>
<accession>A0A4R2T2Z9</accession>
<keyword evidence="3 7" id="KW-0560">Oxidoreductase</keyword>
<dbReference type="SUPFAM" id="SSF52833">
    <property type="entry name" value="Thioredoxin-like"/>
    <property type="match status" value="1"/>
</dbReference>
<dbReference type="GO" id="GO:0008794">
    <property type="term" value="F:arsenate reductase (glutaredoxin) activity"/>
    <property type="evidence" value="ECO:0007669"/>
    <property type="project" value="UniProtKB-UniRule"/>
</dbReference>
<dbReference type="Pfam" id="PF03960">
    <property type="entry name" value="ArsC"/>
    <property type="match status" value="1"/>
</dbReference>
<comment type="similarity">
    <text evidence="1 6 7">Belongs to the ArsC family.</text>
</comment>
<reference evidence="8 9" key="1">
    <citation type="submission" date="2019-03" db="EMBL/GenBank/DDBJ databases">
        <title>Genomic Encyclopedia of Type Strains, Phase IV (KMG-IV): sequencing the most valuable type-strain genomes for metagenomic binning, comparative biology and taxonomic classification.</title>
        <authorList>
            <person name="Goeker M."/>
        </authorList>
    </citation>
    <scope>NUCLEOTIDE SEQUENCE [LARGE SCALE GENOMIC DNA]</scope>
    <source>
        <strain evidence="8 9">DSM 28404</strain>
    </source>
</reference>
<comment type="catalytic activity">
    <reaction evidence="7">
        <text>[glutaredoxin]-dithiol + arsenate + glutathione + H(+) = glutathionyl-S-S-[glutaredoxin] + arsenite + H2O</text>
        <dbReference type="Rhea" id="RHEA:22016"/>
        <dbReference type="Rhea" id="RHEA-COMP:10729"/>
        <dbReference type="Rhea" id="RHEA-COMP:17668"/>
        <dbReference type="ChEBI" id="CHEBI:15377"/>
        <dbReference type="ChEBI" id="CHEBI:15378"/>
        <dbReference type="ChEBI" id="CHEBI:29242"/>
        <dbReference type="ChEBI" id="CHEBI:29950"/>
        <dbReference type="ChEBI" id="CHEBI:48597"/>
        <dbReference type="ChEBI" id="CHEBI:57925"/>
        <dbReference type="ChEBI" id="CHEBI:146199"/>
        <dbReference type="EC" id="1.20.4.1"/>
    </reaction>
</comment>
<name>A0A4R2T2Z9_9PAST</name>